<dbReference type="Pfam" id="PF06983">
    <property type="entry name" value="3-dmu-9_3-mt"/>
    <property type="match status" value="1"/>
</dbReference>
<dbReference type="PIRSF" id="PIRSF021700">
    <property type="entry name" value="3_dmu_93_MTrfase"/>
    <property type="match status" value="1"/>
</dbReference>
<sequence>MNGISTFLWFADEAEAAADFYVSVFPNSSITNVSRVGDTVMMVAFELDGRPFVALNGGPLYAFTPAISFVVSCEGQAEVDQYWSRLTDGGAEGQCGWLTDRYGLSWQVVPTALASFIGGADPDGAGRAMQAMLKMGKLDIAELETAYNGS</sequence>
<dbReference type="InterPro" id="IPR029068">
    <property type="entry name" value="Glyas_Bleomycin-R_OHBP_Dase"/>
</dbReference>
<feature type="domain" description="PhnB-like" evidence="1">
    <location>
        <begin position="4"/>
        <end position="109"/>
    </location>
</feature>
<name>A0A6J7E0T1_9ZZZZ</name>
<dbReference type="AlphaFoldDB" id="A0A6J7E0T1"/>
<proteinExistence type="predicted"/>
<reference evidence="2" key="1">
    <citation type="submission" date="2020-05" db="EMBL/GenBank/DDBJ databases">
        <authorList>
            <person name="Chiriac C."/>
            <person name="Salcher M."/>
            <person name="Ghai R."/>
            <person name="Kavagutti S V."/>
        </authorList>
    </citation>
    <scope>NUCLEOTIDE SEQUENCE</scope>
</reference>
<evidence type="ECO:0000313" key="2">
    <source>
        <dbReference type="EMBL" id="CAB4874169.1"/>
    </source>
</evidence>
<dbReference type="SUPFAM" id="SSF54593">
    <property type="entry name" value="Glyoxalase/Bleomycin resistance protein/Dihydroxybiphenyl dioxygenase"/>
    <property type="match status" value="1"/>
</dbReference>
<dbReference type="InterPro" id="IPR009725">
    <property type="entry name" value="3_dmu_93_MTrfase"/>
</dbReference>
<dbReference type="EMBL" id="CAFBLS010000091">
    <property type="protein sequence ID" value="CAB4874169.1"/>
    <property type="molecule type" value="Genomic_DNA"/>
</dbReference>
<accession>A0A6J7E0T1</accession>
<gene>
    <name evidence="2" type="ORF">UFOPK3402_00861</name>
</gene>
<dbReference type="Gene3D" id="3.10.180.10">
    <property type="entry name" value="2,3-Dihydroxybiphenyl 1,2-Dioxygenase, domain 1"/>
    <property type="match status" value="1"/>
</dbReference>
<dbReference type="PANTHER" id="PTHR33990">
    <property type="entry name" value="PROTEIN YJDN-RELATED"/>
    <property type="match status" value="1"/>
</dbReference>
<dbReference type="InterPro" id="IPR028973">
    <property type="entry name" value="PhnB-like"/>
</dbReference>
<evidence type="ECO:0000259" key="1">
    <source>
        <dbReference type="Pfam" id="PF06983"/>
    </source>
</evidence>
<protein>
    <submittedName>
        <fullName evidence="2">Unannotated protein</fullName>
    </submittedName>
</protein>
<organism evidence="2">
    <name type="scientific">freshwater metagenome</name>
    <dbReference type="NCBI Taxonomy" id="449393"/>
    <lineage>
        <taxon>unclassified sequences</taxon>
        <taxon>metagenomes</taxon>
        <taxon>ecological metagenomes</taxon>
    </lineage>
</organism>
<dbReference type="PANTHER" id="PTHR33990:SF2">
    <property type="entry name" value="PHNB-LIKE DOMAIN-CONTAINING PROTEIN"/>
    <property type="match status" value="1"/>
</dbReference>
<dbReference type="CDD" id="cd06588">
    <property type="entry name" value="PhnB_like"/>
    <property type="match status" value="1"/>
</dbReference>